<evidence type="ECO:0000313" key="2">
    <source>
        <dbReference type="Proteomes" id="UP000321790"/>
    </source>
</evidence>
<protein>
    <submittedName>
        <fullName evidence="1">Uncharacterized protein</fullName>
    </submittedName>
</protein>
<dbReference type="OrthoDB" id="759162at2"/>
<dbReference type="RefSeq" id="WP_147133555.1">
    <property type="nucleotide sequence ID" value="NZ_VOSC01000019.1"/>
</dbReference>
<sequence>MGVFLFEIEPINNDVDDFVWVVAGYLPFVYLDKSVTSAQEAVAIYCQLMYDWVDNVINQNSLEACFPVPIEPTFENAQLLKLRIDILKEVFFDED</sequence>
<accession>A0A5C7AUM3</accession>
<reference evidence="2" key="1">
    <citation type="submission" date="2019-08" db="EMBL/GenBank/DDBJ databases">
        <title>Seonamhaeicola sediminis sp. nov., isolated from marine sediment.</title>
        <authorList>
            <person name="Cao W.R."/>
        </authorList>
    </citation>
    <scope>NUCLEOTIDE SEQUENCE [LARGE SCALE GENOMIC DNA]</scope>
    <source>
        <strain evidence="2">Gy8</strain>
    </source>
</reference>
<dbReference type="Proteomes" id="UP000321790">
    <property type="component" value="Unassembled WGS sequence"/>
</dbReference>
<evidence type="ECO:0000313" key="1">
    <source>
        <dbReference type="EMBL" id="TXE11814.1"/>
    </source>
</evidence>
<name>A0A5C7AUM3_9FLAO</name>
<gene>
    <name evidence="1" type="ORF">FUA26_07045</name>
</gene>
<proteinExistence type="predicted"/>
<keyword evidence="2" id="KW-1185">Reference proteome</keyword>
<dbReference type="EMBL" id="VOSC01000019">
    <property type="protein sequence ID" value="TXE11814.1"/>
    <property type="molecule type" value="Genomic_DNA"/>
</dbReference>
<dbReference type="AlphaFoldDB" id="A0A5C7AUM3"/>
<comment type="caution">
    <text evidence="1">The sequence shown here is derived from an EMBL/GenBank/DDBJ whole genome shotgun (WGS) entry which is preliminary data.</text>
</comment>
<organism evidence="1 2">
    <name type="scientific">Seonamhaeicola algicola</name>
    <dbReference type="NCBI Taxonomy" id="1719036"/>
    <lineage>
        <taxon>Bacteria</taxon>
        <taxon>Pseudomonadati</taxon>
        <taxon>Bacteroidota</taxon>
        <taxon>Flavobacteriia</taxon>
        <taxon>Flavobacteriales</taxon>
        <taxon>Flavobacteriaceae</taxon>
    </lineage>
</organism>